<keyword evidence="5" id="KW-1185">Reference proteome</keyword>
<dbReference type="AlphaFoldDB" id="A0A9W6G8G6"/>
<dbReference type="SUPFAM" id="SSF143990">
    <property type="entry name" value="YbiA-like"/>
    <property type="match status" value="1"/>
</dbReference>
<comment type="catalytic activity">
    <reaction evidence="1">
        <text>5-amino-6-(5-phospho-D-ribosylamino)uracil + H2O = 5,6-diaminouracil + D-ribose 5-phosphate</text>
        <dbReference type="Rhea" id="RHEA:55020"/>
        <dbReference type="ChEBI" id="CHEBI:15377"/>
        <dbReference type="ChEBI" id="CHEBI:46252"/>
        <dbReference type="ChEBI" id="CHEBI:58453"/>
        <dbReference type="ChEBI" id="CHEBI:78346"/>
    </reaction>
</comment>
<evidence type="ECO:0000313" key="5">
    <source>
        <dbReference type="Proteomes" id="UP001144313"/>
    </source>
</evidence>
<dbReference type="EMBL" id="BSDT01000001">
    <property type="protein sequence ID" value="GLI42227.1"/>
    <property type="molecule type" value="Genomic_DNA"/>
</dbReference>
<dbReference type="RefSeq" id="WP_270117572.1">
    <property type="nucleotide sequence ID" value="NZ_BAAAOL010000006.1"/>
</dbReference>
<reference evidence="4" key="1">
    <citation type="submission" date="2022-12" db="EMBL/GenBank/DDBJ databases">
        <title>Reference genome sequencing for broad-spectrum identification of bacterial and archaeal isolates by mass spectrometry.</title>
        <authorList>
            <person name="Sekiguchi Y."/>
            <person name="Tourlousse D.M."/>
        </authorList>
    </citation>
    <scope>NUCLEOTIDE SEQUENCE</scope>
    <source>
        <strain evidence="4">LLR39Z86</strain>
    </source>
</reference>
<organism evidence="4 5">
    <name type="scientific">Glycomyces algeriensis</name>
    <dbReference type="NCBI Taxonomy" id="256037"/>
    <lineage>
        <taxon>Bacteria</taxon>
        <taxon>Bacillati</taxon>
        <taxon>Actinomycetota</taxon>
        <taxon>Actinomycetes</taxon>
        <taxon>Glycomycetales</taxon>
        <taxon>Glycomycetaceae</taxon>
        <taxon>Glycomyces</taxon>
    </lineage>
</organism>
<evidence type="ECO:0000256" key="1">
    <source>
        <dbReference type="ARBA" id="ARBA00000022"/>
    </source>
</evidence>
<feature type="domain" description="NADAR" evidence="3">
    <location>
        <begin position="40"/>
        <end position="186"/>
    </location>
</feature>
<evidence type="ECO:0000256" key="2">
    <source>
        <dbReference type="ARBA" id="ARBA00000751"/>
    </source>
</evidence>
<sequence>MSAALVLPRSVDEAVALTSAGQTFTYVHFWGHSPNADGSAGRGCLSQWWPAAFTEDDHRFASAEHYMMAHKAWLFGDDAGARKILAAGHPGEAQALGRKVRGFDQRTWEAERFGIVVRASLAKFGQHPDLSAYLLGTGDRVLVEASPRDRIWGIGLGETDPLAASPHTWKGLNLLGFALMQARAQLADA</sequence>
<dbReference type="Proteomes" id="UP001144313">
    <property type="component" value="Unassembled WGS sequence"/>
</dbReference>
<dbReference type="InterPro" id="IPR012816">
    <property type="entry name" value="NADAR"/>
</dbReference>
<dbReference type="Pfam" id="PF08719">
    <property type="entry name" value="NADAR"/>
    <property type="match status" value="1"/>
</dbReference>
<dbReference type="CDD" id="cd15457">
    <property type="entry name" value="NADAR"/>
    <property type="match status" value="1"/>
</dbReference>
<protein>
    <recommendedName>
        <fullName evidence="3">NADAR domain-containing protein</fullName>
    </recommendedName>
</protein>
<proteinExistence type="predicted"/>
<gene>
    <name evidence="4" type="ORF">GALLR39Z86_20770</name>
</gene>
<comment type="catalytic activity">
    <reaction evidence="2">
        <text>2,5-diamino-6-hydroxy-4-(5-phosphoribosylamino)-pyrimidine + H2O = 2,5,6-triamino-4-hydroxypyrimidine + D-ribose 5-phosphate</text>
        <dbReference type="Rhea" id="RHEA:23436"/>
        <dbReference type="ChEBI" id="CHEBI:15377"/>
        <dbReference type="ChEBI" id="CHEBI:58614"/>
        <dbReference type="ChEBI" id="CHEBI:78346"/>
        <dbReference type="ChEBI" id="CHEBI:137796"/>
    </reaction>
</comment>
<evidence type="ECO:0000259" key="3">
    <source>
        <dbReference type="Pfam" id="PF08719"/>
    </source>
</evidence>
<accession>A0A9W6G8G6</accession>
<evidence type="ECO:0000313" key="4">
    <source>
        <dbReference type="EMBL" id="GLI42227.1"/>
    </source>
</evidence>
<dbReference type="NCBIfam" id="TIGR02464">
    <property type="entry name" value="ribofla_fusion"/>
    <property type="match status" value="1"/>
</dbReference>
<dbReference type="Gene3D" id="1.10.357.40">
    <property type="entry name" value="YbiA-like"/>
    <property type="match status" value="1"/>
</dbReference>
<name>A0A9W6G8G6_9ACTN</name>
<comment type="caution">
    <text evidence="4">The sequence shown here is derived from an EMBL/GenBank/DDBJ whole genome shotgun (WGS) entry which is preliminary data.</text>
</comment>
<dbReference type="InterPro" id="IPR037238">
    <property type="entry name" value="YbiA-like_sf"/>
</dbReference>